<evidence type="ECO:0000256" key="1">
    <source>
        <dbReference type="SAM" id="Phobius"/>
    </source>
</evidence>
<feature type="transmembrane region" description="Helical" evidence="1">
    <location>
        <begin position="102"/>
        <end position="127"/>
    </location>
</feature>
<feature type="transmembrane region" description="Helical" evidence="1">
    <location>
        <begin position="161"/>
        <end position="178"/>
    </location>
</feature>
<dbReference type="RefSeq" id="WP_173204336.1">
    <property type="nucleotide sequence ID" value="NZ_CP053697.2"/>
</dbReference>
<dbReference type="Proteomes" id="UP000501379">
    <property type="component" value="Chromosome"/>
</dbReference>
<dbReference type="AlphaFoldDB" id="A0A6M8F5I8"/>
<reference evidence="2" key="1">
    <citation type="submission" date="2020-07" db="EMBL/GenBank/DDBJ databases">
        <title>Nitrate ammonifying Pseudomonas campi sp. nov. isolated from German agricultural grassland.</title>
        <authorList>
            <person name="Timsy T."/>
            <person name="Ulrich A."/>
            <person name="Spanner T."/>
            <person name="Foesel B."/>
            <person name="Kolb S."/>
            <person name="Horn M.A."/>
            <person name="Behrendt U."/>
        </authorList>
    </citation>
    <scope>NUCLEOTIDE SEQUENCE</scope>
    <source>
        <strain evidence="2">S1-A32-2</strain>
    </source>
</reference>
<accession>A0A6M8F5I8</accession>
<keyword evidence="1" id="KW-1133">Transmembrane helix</keyword>
<keyword evidence="3" id="KW-1185">Reference proteome</keyword>
<organism evidence="2 3">
    <name type="scientific">Aquipseudomonas campi</name>
    <dbReference type="NCBI Taxonomy" id="2731681"/>
    <lineage>
        <taxon>Bacteria</taxon>
        <taxon>Pseudomonadati</taxon>
        <taxon>Pseudomonadota</taxon>
        <taxon>Gammaproteobacteria</taxon>
        <taxon>Pseudomonadales</taxon>
        <taxon>Pseudomonadaceae</taxon>
        <taxon>Aquipseudomonas</taxon>
    </lineage>
</organism>
<gene>
    <name evidence="2" type="ORF">HNE05_03655</name>
</gene>
<protein>
    <submittedName>
        <fullName evidence="2">Uncharacterized protein</fullName>
    </submittedName>
</protein>
<sequence>MHNPFRTPTYEDGGTTTNSPSLNILLLLLSIITSYMLTKDFSHLLVTHNDSLAKAAKISIFHYIYIKAIPFEIAYFRAFSSIAILIFIFFTARNSHNFSRYYFFAIAYGATQLAYQTLAITGAIEILRQVSGKSIFDTGFWLHPTIAPSIIEVLIKLSLTLVPSIAFLALCVTVKAIIQKQNN</sequence>
<dbReference type="EMBL" id="CP053697">
    <property type="protein sequence ID" value="QKE62491.1"/>
    <property type="molecule type" value="Genomic_DNA"/>
</dbReference>
<evidence type="ECO:0000313" key="3">
    <source>
        <dbReference type="Proteomes" id="UP000501379"/>
    </source>
</evidence>
<proteinExistence type="predicted"/>
<keyword evidence="1" id="KW-0812">Transmembrane</keyword>
<feature type="transmembrane region" description="Helical" evidence="1">
    <location>
        <begin position="73"/>
        <end position="90"/>
    </location>
</feature>
<dbReference type="KEGG" id="pcam:HNE05_03655"/>
<feature type="transmembrane region" description="Helical" evidence="1">
    <location>
        <begin position="20"/>
        <end position="38"/>
    </location>
</feature>
<evidence type="ECO:0000313" key="2">
    <source>
        <dbReference type="EMBL" id="QKE62491.1"/>
    </source>
</evidence>
<keyword evidence="1" id="KW-0472">Membrane</keyword>
<name>A0A6M8F5I8_9GAMM</name>